<organism evidence="1 2">
    <name type="scientific">Glonium stellatum</name>
    <dbReference type="NCBI Taxonomy" id="574774"/>
    <lineage>
        <taxon>Eukaryota</taxon>
        <taxon>Fungi</taxon>
        <taxon>Dikarya</taxon>
        <taxon>Ascomycota</taxon>
        <taxon>Pezizomycotina</taxon>
        <taxon>Dothideomycetes</taxon>
        <taxon>Pleosporomycetidae</taxon>
        <taxon>Gloniales</taxon>
        <taxon>Gloniaceae</taxon>
        <taxon>Glonium</taxon>
    </lineage>
</organism>
<dbReference type="AlphaFoldDB" id="A0A8E2EYA3"/>
<evidence type="ECO:0000313" key="1">
    <source>
        <dbReference type="EMBL" id="OCL06893.1"/>
    </source>
</evidence>
<keyword evidence="2" id="KW-1185">Reference proteome</keyword>
<dbReference type="OrthoDB" id="4415650at2759"/>
<protein>
    <submittedName>
        <fullName evidence="1">Uncharacterized protein</fullName>
    </submittedName>
</protein>
<dbReference type="EMBL" id="KV749962">
    <property type="protein sequence ID" value="OCL06893.1"/>
    <property type="molecule type" value="Genomic_DNA"/>
</dbReference>
<evidence type="ECO:0000313" key="2">
    <source>
        <dbReference type="Proteomes" id="UP000250140"/>
    </source>
</evidence>
<proteinExistence type="predicted"/>
<name>A0A8E2EYA3_9PEZI</name>
<reference evidence="1 2" key="1">
    <citation type="journal article" date="2016" name="Nat. Commun.">
        <title>Ectomycorrhizal ecology is imprinted in the genome of the dominant symbiotic fungus Cenococcum geophilum.</title>
        <authorList>
            <consortium name="DOE Joint Genome Institute"/>
            <person name="Peter M."/>
            <person name="Kohler A."/>
            <person name="Ohm R.A."/>
            <person name="Kuo A."/>
            <person name="Krutzmann J."/>
            <person name="Morin E."/>
            <person name="Arend M."/>
            <person name="Barry K.W."/>
            <person name="Binder M."/>
            <person name="Choi C."/>
            <person name="Clum A."/>
            <person name="Copeland A."/>
            <person name="Grisel N."/>
            <person name="Haridas S."/>
            <person name="Kipfer T."/>
            <person name="LaButti K."/>
            <person name="Lindquist E."/>
            <person name="Lipzen A."/>
            <person name="Maire R."/>
            <person name="Meier B."/>
            <person name="Mihaltcheva S."/>
            <person name="Molinier V."/>
            <person name="Murat C."/>
            <person name="Poggeler S."/>
            <person name="Quandt C.A."/>
            <person name="Sperisen C."/>
            <person name="Tritt A."/>
            <person name="Tisserant E."/>
            <person name="Crous P.W."/>
            <person name="Henrissat B."/>
            <person name="Nehls U."/>
            <person name="Egli S."/>
            <person name="Spatafora J.W."/>
            <person name="Grigoriev I.V."/>
            <person name="Martin F.M."/>
        </authorList>
    </citation>
    <scope>NUCLEOTIDE SEQUENCE [LARGE SCALE GENOMIC DNA]</scope>
    <source>
        <strain evidence="1 2">CBS 207.34</strain>
    </source>
</reference>
<gene>
    <name evidence="1" type="ORF">AOQ84DRAFT_68617</name>
</gene>
<dbReference type="Proteomes" id="UP000250140">
    <property type="component" value="Unassembled WGS sequence"/>
</dbReference>
<accession>A0A8E2EYA3</accession>
<sequence>MSAFPLLFTLNGATRHEIIMVSPSTPLKALNKAITSAASSASPNCSEFMSKYKKKDEDSKESIVEMKVHWSSAGRDNKIFPASTVLTEENCEAVLTMIDKVGVGRDVLEVKLEKTS</sequence>